<dbReference type="STRING" id="1462996.AWM70_13640"/>
<dbReference type="KEGG" id="pyg:AWM70_13640"/>
<dbReference type="InterPro" id="IPR006145">
    <property type="entry name" value="PsdUridine_synth_RsuA/RluA"/>
</dbReference>
<dbReference type="Proteomes" id="UP000092573">
    <property type="component" value="Chromosome"/>
</dbReference>
<dbReference type="GO" id="GO:0000455">
    <property type="term" value="P:enzyme-directed rRNA pseudouridine synthesis"/>
    <property type="evidence" value="ECO:0007669"/>
    <property type="project" value="TreeGrafter"/>
</dbReference>
<sequence>MMKQGAGIRRGEWLELTPGKALKGAEDKKAAAAEWLATEAGMPEKLLKCLNAEGEIKLAGDRLRLKVFPERGFGFEPMGEPPVILYEDDYCLVAHKPAGMKVHPDGGERQVTLANAIAAYYEASGEQIAVRHIHRLDEYTSGPVLYAKNEWAQLKLDEAMSLKQIGRTYLAWVEGWVAPSLTQIDAPIGRDRHNSRRQRVTPGGKSAVTHVELLETFGAPAGSGTGAAAGLLAGAGSAASLVRLRLETGRTHQIRVHMAYAGHPLIGDKLYGAKVNLLDYQALHGEKLEFAHPLTGEFLEIADPWPEELVRLDQKLRGGARR</sequence>
<accession>A0A1B1N258</accession>
<dbReference type="EMBL" id="CP014167">
    <property type="protein sequence ID" value="ANS75510.1"/>
    <property type="molecule type" value="Genomic_DNA"/>
</dbReference>
<evidence type="ECO:0000256" key="2">
    <source>
        <dbReference type="ARBA" id="ARBA00031870"/>
    </source>
</evidence>
<evidence type="ECO:0000256" key="1">
    <source>
        <dbReference type="ARBA" id="ARBA00000073"/>
    </source>
</evidence>
<dbReference type="OrthoDB" id="9773999at2"/>
<dbReference type="GO" id="GO:0003723">
    <property type="term" value="F:RNA binding"/>
    <property type="evidence" value="ECO:0007669"/>
    <property type="project" value="InterPro"/>
</dbReference>
<comment type="catalytic activity">
    <reaction evidence="1">
        <text>a uridine in RNA = a pseudouridine in RNA</text>
        <dbReference type="Rhea" id="RHEA:48348"/>
        <dbReference type="Rhea" id="RHEA-COMP:12068"/>
        <dbReference type="Rhea" id="RHEA-COMP:12069"/>
        <dbReference type="ChEBI" id="CHEBI:65314"/>
        <dbReference type="ChEBI" id="CHEBI:65315"/>
    </reaction>
</comment>
<reference evidence="5 6" key="1">
    <citation type="submission" date="2016-01" db="EMBL/GenBank/DDBJ databases">
        <title>Complete Genome Sequence of Paenibacillus yonginensis DCY84, a novel Plant Growth-Promoting Bacteria with Elicitation of Induced Systemic Resistance.</title>
        <authorList>
            <person name="Kim Y.J."/>
            <person name="Yang D.C."/>
            <person name="Sukweenadhi J."/>
        </authorList>
    </citation>
    <scope>NUCLEOTIDE SEQUENCE [LARGE SCALE GENOMIC DNA]</scope>
    <source>
        <strain evidence="5 6">DCY84</strain>
    </source>
</reference>
<proteinExistence type="predicted"/>
<evidence type="ECO:0000256" key="3">
    <source>
        <dbReference type="ARBA" id="ARBA00033164"/>
    </source>
</evidence>
<gene>
    <name evidence="5" type="ORF">AWM70_13640</name>
</gene>
<protein>
    <recommendedName>
        <fullName evidence="2">RNA pseudouridylate synthase</fullName>
    </recommendedName>
    <alternativeName>
        <fullName evidence="3">RNA-uridine isomerase</fullName>
    </alternativeName>
</protein>
<dbReference type="Gene3D" id="3.30.2350.10">
    <property type="entry name" value="Pseudouridine synthase"/>
    <property type="match status" value="1"/>
</dbReference>
<dbReference type="PANTHER" id="PTHR21600">
    <property type="entry name" value="MITOCHONDRIAL RNA PSEUDOURIDINE SYNTHASE"/>
    <property type="match status" value="1"/>
</dbReference>
<dbReference type="GO" id="GO:0140098">
    <property type="term" value="F:catalytic activity, acting on RNA"/>
    <property type="evidence" value="ECO:0007669"/>
    <property type="project" value="UniProtKB-ARBA"/>
</dbReference>
<evidence type="ECO:0000313" key="5">
    <source>
        <dbReference type="EMBL" id="ANS75510.1"/>
    </source>
</evidence>
<name>A0A1B1N258_9BACL</name>
<keyword evidence="6" id="KW-1185">Reference proteome</keyword>
<evidence type="ECO:0000313" key="6">
    <source>
        <dbReference type="Proteomes" id="UP000092573"/>
    </source>
</evidence>
<dbReference type="InterPro" id="IPR050188">
    <property type="entry name" value="RluA_PseudoU_synthase"/>
</dbReference>
<dbReference type="RefSeq" id="WP_068697232.1">
    <property type="nucleotide sequence ID" value="NZ_CP014167.1"/>
</dbReference>
<dbReference type="InterPro" id="IPR020103">
    <property type="entry name" value="PsdUridine_synth_cat_dom_sf"/>
</dbReference>
<dbReference type="SUPFAM" id="SSF55120">
    <property type="entry name" value="Pseudouridine synthase"/>
    <property type="match status" value="1"/>
</dbReference>
<dbReference type="PANTHER" id="PTHR21600:SF71">
    <property type="entry name" value="PSEUDOURIDINE SYNTHASE"/>
    <property type="match status" value="1"/>
</dbReference>
<dbReference type="GO" id="GO:0009982">
    <property type="term" value="F:pseudouridine synthase activity"/>
    <property type="evidence" value="ECO:0007669"/>
    <property type="project" value="InterPro"/>
</dbReference>
<dbReference type="CDD" id="cd02869">
    <property type="entry name" value="PseudoU_synth_RluA_like"/>
    <property type="match status" value="1"/>
</dbReference>
<feature type="domain" description="Pseudouridine synthase RsuA/RluA-like" evidence="4">
    <location>
        <begin position="92"/>
        <end position="259"/>
    </location>
</feature>
<dbReference type="Pfam" id="PF00849">
    <property type="entry name" value="PseudoU_synth_2"/>
    <property type="match status" value="1"/>
</dbReference>
<dbReference type="AlphaFoldDB" id="A0A1B1N258"/>
<evidence type="ECO:0000259" key="4">
    <source>
        <dbReference type="Pfam" id="PF00849"/>
    </source>
</evidence>
<organism evidence="5 6">
    <name type="scientific">Paenibacillus yonginensis</name>
    <dbReference type="NCBI Taxonomy" id="1462996"/>
    <lineage>
        <taxon>Bacteria</taxon>
        <taxon>Bacillati</taxon>
        <taxon>Bacillota</taxon>
        <taxon>Bacilli</taxon>
        <taxon>Bacillales</taxon>
        <taxon>Paenibacillaceae</taxon>
        <taxon>Paenibacillus</taxon>
    </lineage>
</organism>